<dbReference type="AlphaFoldDB" id="A0A9D0ZGT9"/>
<dbReference type="Proteomes" id="UP000886787">
    <property type="component" value="Unassembled WGS sequence"/>
</dbReference>
<feature type="domain" description="CoA carboxyltransferase N-terminal" evidence="1">
    <location>
        <begin position="1"/>
        <end position="169"/>
    </location>
</feature>
<accession>A0A9D0ZGT9</accession>
<dbReference type="PANTHER" id="PTHR43842:SF2">
    <property type="entry name" value="PROPIONYL-COA CARBOXYLASE BETA CHAIN, MITOCHONDRIAL"/>
    <property type="match status" value="1"/>
</dbReference>
<reference evidence="3" key="1">
    <citation type="submission" date="2020-10" db="EMBL/GenBank/DDBJ databases">
        <authorList>
            <person name="Gilroy R."/>
        </authorList>
    </citation>
    <scope>NUCLEOTIDE SEQUENCE</scope>
    <source>
        <strain evidence="3">ChiSjej1B19-3389</strain>
    </source>
</reference>
<sequence length="442" mass="46386">MSMEQKQQLLSQAKAAIENTSAYKNLQLLFDGGVFSEIDAYAKSENGYAEVIAAYGMANGCPIFAFAQNSDIAGGAMSTAQAAKLKKLYSLAVKTGAPVVGLYDSTGARLMQGVDMLSSFGSILNSVSTLSGVVPQISVVLGACLGIGALNASGADFVILSEKARLSLATNGEGGSCEDAENYGLSHLTAKNTEEAIEKARTLLGFMPSNNLSPAPAADTDEPEDPQNTDVIKSVFDNGSFLELQSAFGKNAVVGFARLYGSVAGMVKTNGQTLLQDDCTKIARFVKFCDAFTIPVVTFADSKGFGCLKAASHLTAAYADATTVKVTVITGEAYGAFYVAVAGSGANTDVTLAWANAAISPLPPEAGAAIMWEDKMNAPRDTRQELVKTYKEKECSAFKAAANGYVQDVIAPQDTRNKLFSALDMLSGKRVSRLPKKHGTIL</sequence>
<dbReference type="EMBL" id="DVFW01000007">
    <property type="protein sequence ID" value="HIQ79892.1"/>
    <property type="molecule type" value="Genomic_DNA"/>
</dbReference>
<proteinExistence type="predicted"/>
<name>A0A9D0ZGT9_9FIRM</name>
<organism evidence="3 4">
    <name type="scientific">Candidatus Scatavimonas merdigallinarum</name>
    <dbReference type="NCBI Taxonomy" id="2840914"/>
    <lineage>
        <taxon>Bacteria</taxon>
        <taxon>Bacillati</taxon>
        <taxon>Bacillota</taxon>
        <taxon>Clostridia</taxon>
        <taxon>Eubacteriales</taxon>
        <taxon>Oscillospiraceae</taxon>
        <taxon>Oscillospiraceae incertae sedis</taxon>
        <taxon>Candidatus Scatavimonas</taxon>
    </lineage>
</organism>
<dbReference type="PROSITE" id="PS50989">
    <property type="entry name" value="COA_CT_CTER"/>
    <property type="match status" value="1"/>
</dbReference>
<gene>
    <name evidence="3" type="ORF">IAD32_01245</name>
</gene>
<feature type="domain" description="CoA carboxyltransferase C-terminal" evidence="2">
    <location>
        <begin position="217"/>
        <end position="425"/>
    </location>
</feature>
<dbReference type="PANTHER" id="PTHR43842">
    <property type="entry name" value="PROPIONYL-COA CARBOXYLASE BETA CHAIN"/>
    <property type="match status" value="1"/>
</dbReference>
<dbReference type="SUPFAM" id="SSF52096">
    <property type="entry name" value="ClpP/crotonase"/>
    <property type="match status" value="2"/>
</dbReference>
<dbReference type="InterPro" id="IPR034733">
    <property type="entry name" value="AcCoA_carboxyl_beta"/>
</dbReference>
<dbReference type="Gene3D" id="3.90.226.10">
    <property type="entry name" value="2-enoyl-CoA Hydratase, Chain A, domain 1"/>
    <property type="match status" value="2"/>
</dbReference>
<dbReference type="InterPro" id="IPR051047">
    <property type="entry name" value="AccD/PCCB"/>
</dbReference>
<dbReference type="Pfam" id="PF01039">
    <property type="entry name" value="Carboxyl_trans"/>
    <property type="match status" value="1"/>
</dbReference>
<evidence type="ECO:0000313" key="3">
    <source>
        <dbReference type="EMBL" id="HIQ79892.1"/>
    </source>
</evidence>
<keyword evidence="3" id="KW-0808">Transferase</keyword>
<protein>
    <submittedName>
        <fullName evidence="3">Carboxyl transferase</fullName>
    </submittedName>
</protein>
<dbReference type="InterPro" id="IPR011762">
    <property type="entry name" value="COA_CT_N"/>
</dbReference>
<dbReference type="GO" id="GO:0016740">
    <property type="term" value="F:transferase activity"/>
    <property type="evidence" value="ECO:0007669"/>
    <property type="project" value="UniProtKB-KW"/>
</dbReference>
<evidence type="ECO:0000259" key="2">
    <source>
        <dbReference type="PROSITE" id="PS50989"/>
    </source>
</evidence>
<dbReference type="PROSITE" id="PS50980">
    <property type="entry name" value="COA_CT_NTER"/>
    <property type="match status" value="1"/>
</dbReference>
<dbReference type="InterPro" id="IPR011763">
    <property type="entry name" value="COA_CT_C"/>
</dbReference>
<evidence type="ECO:0000313" key="4">
    <source>
        <dbReference type="Proteomes" id="UP000886787"/>
    </source>
</evidence>
<evidence type="ECO:0000259" key="1">
    <source>
        <dbReference type="PROSITE" id="PS50980"/>
    </source>
</evidence>
<dbReference type="GO" id="GO:0004658">
    <property type="term" value="F:propionyl-CoA carboxylase activity"/>
    <property type="evidence" value="ECO:0007669"/>
    <property type="project" value="TreeGrafter"/>
</dbReference>
<reference evidence="3" key="2">
    <citation type="journal article" date="2021" name="PeerJ">
        <title>Extensive microbial diversity within the chicken gut microbiome revealed by metagenomics and culture.</title>
        <authorList>
            <person name="Gilroy R."/>
            <person name="Ravi A."/>
            <person name="Getino M."/>
            <person name="Pursley I."/>
            <person name="Horton D.L."/>
            <person name="Alikhan N.F."/>
            <person name="Baker D."/>
            <person name="Gharbi K."/>
            <person name="Hall N."/>
            <person name="Watson M."/>
            <person name="Adriaenssens E.M."/>
            <person name="Foster-Nyarko E."/>
            <person name="Jarju S."/>
            <person name="Secka A."/>
            <person name="Antonio M."/>
            <person name="Oren A."/>
            <person name="Chaudhuri R.R."/>
            <person name="La Ragione R."/>
            <person name="Hildebrand F."/>
            <person name="Pallen M.J."/>
        </authorList>
    </citation>
    <scope>NUCLEOTIDE SEQUENCE</scope>
    <source>
        <strain evidence="3">ChiSjej1B19-3389</strain>
    </source>
</reference>
<dbReference type="InterPro" id="IPR029045">
    <property type="entry name" value="ClpP/crotonase-like_dom_sf"/>
</dbReference>
<comment type="caution">
    <text evidence="3">The sequence shown here is derived from an EMBL/GenBank/DDBJ whole genome shotgun (WGS) entry which is preliminary data.</text>
</comment>